<evidence type="ECO:0000256" key="4">
    <source>
        <dbReference type="ARBA" id="ARBA00023136"/>
    </source>
</evidence>
<dbReference type="PANTHER" id="PTHR33048">
    <property type="entry name" value="PTH11-LIKE INTEGRAL MEMBRANE PROTEIN (AFU_ORTHOLOGUE AFUA_5G11245)"/>
    <property type="match status" value="1"/>
</dbReference>
<dbReference type="InterPro" id="IPR049326">
    <property type="entry name" value="Rhodopsin_dom_fungi"/>
</dbReference>
<dbReference type="Proteomes" id="UP000306584">
    <property type="component" value="Unassembled WGS sequence"/>
</dbReference>
<proteinExistence type="inferred from homology"/>
<comment type="subcellular location">
    <subcellularLocation>
        <location evidence="1">Membrane</location>
        <topology evidence="1">Multi-pass membrane protein</topology>
    </subcellularLocation>
</comment>
<evidence type="ECO:0000313" key="9">
    <source>
        <dbReference type="EMBL" id="THY26066.1"/>
    </source>
</evidence>
<dbReference type="GO" id="GO:0016020">
    <property type="term" value="C:membrane"/>
    <property type="evidence" value="ECO:0007669"/>
    <property type="project" value="UniProtKB-SubCell"/>
</dbReference>
<dbReference type="InterPro" id="IPR052337">
    <property type="entry name" value="SAT4-like"/>
</dbReference>
<dbReference type="PANTHER" id="PTHR33048:SF163">
    <property type="entry name" value="INTEGRAL MEMBRANE PROTEIN (AFU_ORTHOLOGUE AFUA_8G05510)"/>
    <property type="match status" value="1"/>
</dbReference>
<keyword evidence="2 7" id="KW-0812">Transmembrane</keyword>
<keyword evidence="4 7" id="KW-0472">Membrane</keyword>
<evidence type="ECO:0000256" key="5">
    <source>
        <dbReference type="ARBA" id="ARBA00038359"/>
    </source>
</evidence>
<evidence type="ECO:0000256" key="2">
    <source>
        <dbReference type="ARBA" id="ARBA00022692"/>
    </source>
</evidence>
<dbReference type="Pfam" id="PF20684">
    <property type="entry name" value="Fung_rhodopsin"/>
    <property type="match status" value="1"/>
</dbReference>
<evidence type="ECO:0000259" key="8">
    <source>
        <dbReference type="Pfam" id="PF20684"/>
    </source>
</evidence>
<feature type="domain" description="Rhodopsin" evidence="8">
    <location>
        <begin position="203"/>
        <end position="443"/>
    </location>
</feature>
<comment type="caution">
    <text evidence="9">The sequence shown here is derived from an EMBL/GenBank/DDBJ whole genome shotgun (WGS) entry which is preliminary data.</text>
</comment>
<dbReference type="AlphaFoldDB" id="A0A4S9L9W3"/>
<protein>
    <recommendedName>
        <fullName evidence="8">Rhodopsin domain-containing protein</fullName>
    </recommendedName>
</protein>
<feature type="region of interest" description="Disordered" evidence="6">
    <location>
        <begin position="514"/>
        <end position="535"/>
    </location>
</feature>
<reference evidence="9 10" key="1">
    <citation type="submission" date="2018-10" db="EMBL/GenBank/DDBJ databases">
        <title>Fifty Aureobasidium pullulans genomes reveal a recombining polyextremotolerant generalist.</title>
        <authorList>
            <person name="Gostincar C."/>
            <person name="Turk M."/>
            <person name="Zajc J."/>
            <person name="Gunde-Cimerman N."/>
        </authorList>
    </citation>
    <scope>NUCLEOTIDE SEQUENCE [LARGE SCALE GENOMIC DNA]</scope>
    <source>
        <strain evidence="9 10">EXF-6604</strain>
    </source>
</reference>
<dbReference type="EMBL" id="QZBD01000154">
    <property type="protein sequence ID" value="THY26066.1"/>
    <property type="molecule type" value="Genomic_DNA"/>
</dbReference>
<feature type="transmembrane region" description="Helical" evidence="7">
    <location>
        <begin position="380"/>
        <end position="402"/>
    </location>
</feature>
<comment type="similarity">
    <text evidence="5">Belongs to the SAT4 family.</text>
</comment>
<feature type="transmembrane region" description="Helical" evidence="7">
    <location>
        <begin position="185"/>
        <end position="205"/>
    </location>
</feature>
<accession>A0A4S9L9W3</accession>
<gene>
    <name evidence="9" type="ORF">D6D01_04595</name>
</gene>
<evidence type="ECO:0000256" key="7">
    <source>
        <dbReference type="SAM" id="Phobius"/>
    </source>
</evidence>
<feature type="transmembrane region" description="Helical" evidence="7">
    <location>
        <begin position="263"/>
        <end position="288"/>
    </location>
</feature>
<feature type="transmembrane region" description="Helical" evidence="7">
    <location>
        <begin position="300"/>
        <end position="321"/>
    </location>
</feature>
<keyword evidence="3 7" id="KW-1133">Transmembrane helix</keyword>
<organism evidence="9 10">
    <name type="scientific">Aureobasidium pullulans</name>
    <name type="common">Black yeast</name>
    <name type="synonym">Pullularia pullulans</name>
    <dbReference type="NCBI Taxonomy" id="5580"/>
    <lineage>
        <taxon>Eukaryota</taxon>
        <taxon>Fungi</taxon>
        <taxon>Dikarya</taxon>
        <taxon>Ascomycota</taxon>
        <taxon>Pezizomycotina</taxon>
        <taxon>Dothideomycetes</taxon>
        <taxon>Dothideomycetidae</taxon>
        <taxon>Dothideales</taxon>
        <taxon>Saccotheciaceae</taxon>
        <taxon>Aureobasidium</taxon>
    </lineage>
</organism>
<evidence type="ECO:0000256" key="1">
    <source>
        <dbReference type="ARBA" id="ARBA00004141"/>
    </source>
</evidence>
<feature type="transmembrane region" description="Helical" evidence="7">
    <location>
        <begin position="217"/>
        <end position="243"/>
    </location>
</feature>
<evidence type="ECO:0000256" key="3">
    <source>
        <dbReference type="ARBA" id="ARBA00022989"/>
    </source>
</evidence>
<sequence length="535" mass="59568">MHGRAEVPESSVRLTKPPLELRPKVALGQCTTGRSNQSVFSPSAGVCGPSTTDTIVSQSYGVLFLLPWLGYRVQLGPYYGLKDRRRRHGRHLSKKLAEILDGFEECLSEDHGWGRTDSNGSFFGLINSLTMDGGCPWLQERGQASIFNLSGNLAKCEFRAAYSSRTFCRVWNLQSTVMESRRNAIVIPEVIFAILAGSIVFWRIINNVVLKRLFRLADLLIFLALVSNLVALSCSSLSTQYGLGRHIYDPSITPEMLTTCLRWIWIGEATNLISMLFAKLSIAAFLLYLDFAPGYKIAMWITVGIVLVCNGAVALTSIFAACNPISLNWNMQQPGQCWDPIVNKICTYVQSGSNIVTDILYTSVPIFYLSTVKLGANVQWGLRIVLLFGLIATVCSCVKIAVAGKMFNTHDATWDAVDLSIWSTAEVNVCIIAACLPPLRSQFDSFLRRFFGMAFNRSTNRSRPTYGSQSIALQTQSKSHRTIIEVEAQDFGSERSILPPDDVEDGIIRKTRQVQVKYEEQGRDGAYSPDPYDRR</sequence>
<evidence type="ECO:0000313" key="10">
    <source>
        <dbReference type="Proteomes" id="UP000306584"/>
    </source>
</evidence>
<name>A0A4S9L9W3_AURPU</name>
<evidence type="ECO:0000256" key="6">
    <source>
        <dbReference type="SAM" id="MobiDB-lite"/>
    </source>
</evidence>